<evidence type="ECO:0000256" key="4">
    <source>
        <dbReference type="PROSITE-ProRule" id="PRU00176"/>
    </source>
</evidence>
<evidence type="ECO:0000313" key="8">
    <source>
        <dbReference type="RefSeq" id="XP_027119609.1"/>
    </source>
</evidence>
<dbReference type="InterPro" id="IPR012677">
    <property type="entry name" value="Nucleotide-bd_a/b_plait_sf"/>
</dbReference>
<dbReference type="PROSITE" id="PS50102">
    <property type="entry name" value="RRM"/>
    <property type="match status" value="3"/>
</dbReference>
<dbReference type="OrthoDB" id="439808at2759"/>
<feature type="compositionally biased region" description="Low complexity" evidence="5">
    <location>
        <begin position="1"/>
        <end position="14"/>
    </location>
</feature>
<keyword evidence="7" id="KW-1185">Reference proteome</keyword>
<dbReference type="GO" id="GO:0003723">
    <property type="term" value="F:RNA binding"/>
    <property type="evidence" value="ECO:0007669"/>
    <property type="project" value="UniProtKB-UniRule"/>
</dbReference>
<reference evidence="7" key="1">
    <citation type="journal article" date="2025" name="Foods">
        <title>Unveiling the Microbial Signatures of Arabica Coffee Cherries: Insights into Ripeness Specific Diversity, Functional Traits, and Implications for Quality and Safety.</title>
        <authorList>
            <consortium name="RefSeq"/>
            <person name="Tenea G.N."/>
            <person name="Cifuentes V."/>
            <person name="Reyes P."/>
            <person name="Cevallos-Vallejos M."/>
        </authorList>
    </citation>
    <scope>NUCLEOTIDE SEQUENCE [LARGE SCALE GENOMIC DNA]</scope>
</reference>
<feature type="region of interest" description="Disordered" evidence="5">
    <location>
        <begin position="211"/>
        <end position="231"/>
    </location>
</feature>
<evidence type="ECO:0000313" key="7">
    <source>
        <dbReference type="Proteomes" id="UP001652660"/>
    </source>
</evidence>
<dbReference type="InterPro" id="IPR012921">
    <property type="entry name" value="SPOC_C"/>
</dbReference>
<dbReference type="Gene3D" id="3.30.70.330">
    <property type="match status" value="3"/>
</dbReference>
<dbReference type="CDD" id="cd21546">
    <property type="entry name" value="SPOC_FPA-like"/>
    <property type="match status" value="1"/>
</dbReference>
<gene>
    <name evidence="8 9 10" type="primary">LOC113736729</name>
</gene>
<evidence type="ECO:0000313" key="9">
    <source>
        <dbReference type="RefSeq" id="XP_071939486.1"/>
    </source>
</evidence>
<proteinExistence type="predicted"/>
<reference evidence="8" key="2">
    <citation type="submission" date="2025-04" db="UniProtKB">
        <authorList>
            <consortium name="RefSeq"/>
        </authorList>
    </citation>
    <scope>IDENTIFICATION</scope>
    <source>
        <tissue evidence="8 9">Leaves</tissue>
    </source>
</reference>
<evidence type="ECO:0000256" key="5">
    <source>
        <dbReference type="SAM" id="MobiDB-lite"/>
    </source>
</evidence>
<accession>A0A6P6WW21</accession>
<dbReference type="AlphaFoldDB" id="A0A6P6WW21"/>
<feature type="domain" description="RRM" evidence="6">
    <location>
        <begin position="99"/>
        <end position="171"/>
    </location>
</feature>
<comment type="subcellular location">
    <subcellularLocation>
        <location evidence="1">Nucleus</location>
    </subcellularLocation>
</comment>
<dbReference type="InterPro" id="IPR035979">
    <property type="entry name" value="RBD_domain_sf"/>
</dbReference>
<evidence type="ECO:0000259" key="6">
    <source>
        <dbReference type="PROSITE" id="PS50102"/>
    </source>
</evidence>
<keyword evidence="2 4" id="KW-0694">RNA-binding</keyword>
<dbReference type="Pfam" id="PF07744">
    <property type="entry name" value="SPOC"/>
    <property type="match status" value="1"/>
</dbReference>
<feature type="region of interest" description="Disordered" evidence="5">
    <location>
        <begin position="1"/>
        <end position="26"/>
    </location>
</feature>
<feature type="compositionally biased region" description="Polar residues" evidence="5">
    <location>
        <begin position="829"/>
        <end position="839"/>
    </location>
</feature>
<dbReference type="RefSeq" id="XP_071939487.1">
    <property type="nucleotide sequence ID" value="XM_072083386.1"/>
</dbReference>
<evidence type="ECO:0000256" key="1">
    <source>
        <dbReference type="ARBA" id="ARBA00004123"/>
    </source>
</evidence>
<dbReference type="Pfam" id="PF00076">
    <property type="entry name" value="RRM_1"/>
    <property type="match status" value="3"/>
</dbReference>
<dbReference type="InterPro" id="IPR000504">
    <property type="entry name" value="RRM_dom"/>
</dbReference>
<protein>
    <submittedName>
        <fullName evidence="9 10">Flowering time control protein FPA isoform X1</fullName>
    </submittedName>
    <submittedName>
        <fullName evidence="8">Flowering time control protein FPA-like</fullName>
    </submittedName>
</protein>
<feature type="compositionally biased region" description="Basic and acidic residues" evidence="5">
    <location>
        <begin position="905"/>
        <end position="916"/>
    </location>
</feature>
<dbReference type="CDD" id="cd00590">
    <property type="entry name" value="RRM_SF"/>
    <property type="match status" value="3"/>
</dbReference>
<feature type="compositionally biased region" description="Low complexity" evidence="5">
    <location>
        <begin position="719"/>
        <end position="733"/>
    </location>
</feature>
<dbReference type="PANTHER" id="PTHR23189">
    <property type="entry name" value="RNA RECOGNITION MOTIF-CONTAINING"/>
    <property type="match status" value="1"/>
</dbReference>
<evidence type="ECO:0000256" key="3">
    <source>
        <dbReference type="ARBA" id="ARBA00023242"/>
    </source>
</evidence>
<keyword evidence="3" id="KW-0539">Nucleus</keyword>
<name>A0A6P6WW21_COFAR</name>
<evidence type="ECO:0000256" key="2">
    <source>
        <dbReference type="ARBA" id="ARBA00022884"/>
    </source>
</evidence>
<feature type="region of interest" description="Disordered" evidence="5">
    <location>
        <begin position="423"/>
        <end position="451"/>
    </location>
</feature>
<dbReference type="RefSeq" id="XP_071939486.1">
    <property type="nucleotide sequence ID" value="XM_072083385.1"/>
</dbReference>
<organism evidence="7 8">
    <name type="scientific">Coffea arabica</name>
    <name type="common">Arabian coffee</name>
    <dbReference type="NCBI Taxonomy" id="13443"/>
    <lineage>
        <taxon>Eukaryota</taxon>
        <taxon>Viridiplantae</taxon>
        <taxon>Streptophyta</taxon>
        <taxon>Embryophyta</taxon>
        <taxon>Tracheophyta</taxon>
        <taxon>Spermatophyta</taxon>
        <taxon>Magnoliopsida</taxon>
        <taxon>eudicotyledons</taxon>
        <taxon>Gunneridae</taxon>
        <taxon>Pentapetalae</taxon>
        <taxon>asterids</taxon>
        <taxon>lamiids</taxon>
        <taxon>Gentianales</taxon>
        <taxon>Rubiaceae</taxon>
        <taxon>Ixoroideae</taxon>
        <taxon>Gardenieae complex</taxon>
        <taxon>Bertiereae - Coffeeae clade</taxon>
        <taxon>Coffeeae</taxon>
        <taxon>Coffea</taxon>
    </lineage>
</organism>
<dbReference type="FunFam" id="3.30.70.330:FF:000415">
    <property type="entry name" value="Flowering time control protein FPA"/>
    <property type="match status" value="1"/>
</dbReference>
<feature type="region of interest" description="Disordered" evidence="5">
    <location>
        <begin position="816"/>
        <end position="839"/>
    </location>
</feature>
<dbReference type="Proteomes" id="UP001652660">
    <property type="component" value="Chromosome 3e"/>
</dbReference>
<feature type="domain" description="RRM" evidence="6">
    <location>
        <begin position="22"/>
        <end position="94"/>
    </location>
</feature>
<dbReference type="GeneID" id="113736729"/>
<evidence type="ECO:0000313" key="10">
    <source>
        <dbReference type="RefSeq" id="XP_071939487.1"/>
    </source>
</evidence>
<feature type="domain" description="RRM" evidence="6">
    <location>
        <begin position="231"/>
        <end position="304"/>
    </location>
</feature>
<feature type="region of interest" description="Disordered" evidence="5">
    <location>
        <begin position="899"/>
        <end position="934"/>
    </location>
</feature>
<dbReference type="SUPFAM" id="SSF54928">
    <property type="entry name" value="RNA-binding domain, RBD"/>
    <property type="match status" value="3"/>
</dbReference>
<sequence>MPPPTSKSTSSLSSDGEAPASNNLWIGNLSPEVTDSELTALFEKHGPVDSITNYASRSYGFVYYKKIEDAKSAKEKLQGTILHGNPIKIEFAKPAKPCKSLWVAGISQSVSKEELEEEFTRFGKIQEFKFLRDRNTAYVDFSRLEDASQALKNMNGRRIGGDQIRVDFLRSQPSRREQLPDFRDAREGHFPNRSIGPPDTRWMAQESIQVGSKRHQFQSPGGRRGDGQPSKVLWISYPPSVQIDEDMLHNAMILFGEIERIKTFEDRNYAFVQFRSVDEARLAKEGLQGKLFSDPRISIEYSNSELAPNKDYLGNYPGTKGTRPDTYLNDVPFRHGQMDIISHDSGVLPPRGAPGPDGIMRPLGPQGNFDLQGGHHAHLGGPNWRRSSPAPGLLSSPSASLNLPNRSASSAWDVFDASQLQRESKRSRVEGTLQAHNSSFPARRTDDQGLGLDEPYGLRTYAGSTDPLSNFEGRSHLSPVGMQISVGGLGKRIPEPDYVWRGIIAKGGSLICHARCVPIGEGISSEIPEVVNCTARTGLDLLTKHYADAVGFSIAFFLPDSEADFASYTEFLRYLGARNRAGVAKFDDGTTLFLVPPSDFLTNVLKVTGPERLYGVVLEFPQAAPASSNIPPSLVQPQYVDAQQQASSLTGYNEIAQEEIGMQMGYNKVVPEDMKPPLKMLGSSLNSTPPINNAAVSQAGLKLTPDLIATLASIYQGNSKSSGSESSSVQSASTTLGPALNITPAPDKGLPQGWQHERQVPEQAGYVTQQFNSQFHSQAQFIPQVHAYPAVSNTLNLPAQGALGYSQIQDRGFNMQPQGAVSSRPIASATPSQGQVSALSNVDQQHQLGMPHDPLKGHGMAQGTDALRLYGSSVLHQPTNLVTLGSEINGPNVLQHASMPQTTEADVRNQVQEHHSALQGAGQDTSETEEEKNRRYQSTLLFAVNLLNRVQQPPGTQTGQGSGS</sequence>
<dbReference type="GO" id="GO:0005634">
    <property type="term" value="C:nucleus"/>
    <property type="evidence" value="ECO:0007669"/>
    <property type="project" value="UniProtKB-SubCell"/>
</dbReference>
<dbReference type="SMART" id="SM00360">
    <property type="entry name" value="RRM"/>
    <property type="match status" value="3"/>
</dbReference>
<feature type="region of interest" description="Disordered" evidence="5">
    <location>
        <begin position="719"/>
        <end position="753"/>
    </location>
</feature>
<dbReference type="RefSeq" id="XP_027119609.1">
    <property type="nucleotide sequence ID" value="XM_027263808.1"/>
</dbReference>